<dbReference type="InterPro" id="IPR011010">
    <property type="entry name" value="DNA_brk_join_enz"/>
</dbReference>
<dbReference type="AlphaFoldDB" id="A0A1Q9HRQ2"/>
<evidence type="ECO:0000313" key="5">
    <source>
        <dbReference type="Proteomes" id="UP000186313"/>
    </source>
</evidence>
<reference evidence="4 5" key="1">
    <citation type="submission" date="2016-09" db="EMBL/GenBank/DDBJ databases">
        <title>Genomic Taxonomy of the Vibrionaceae.</title>
        <authorList>
            <person name="Gonzalez-Castillo A."/>
            <person name="Gomez-Gil B."/>
            <person name="Enciso-Ibarra K."/>
        </authorList>
    </citation>
    <scope>NUCLEOTIDE SEQUENCE [LARGE SCALE GENOMIC DNA]</scope>
    <source>
        <strain evidence="4 5">CAIM 703</strain>
    </source>
</reference>
<dbReference type="OrthoDB" id="9788852at2"/>
<name>A0A1Q9HRQ2_9VIBR</name>
<gene>
    <name evidence="4" type="ORF">BIY22_03415</name>
</gene>
<proteinExistence type="predicted"/>
<evidence type="ECO:0000256" key="2">
    <source>
        <dbReference type="ARBA" id="ARBA00023172"/>
    </source>
</evidence>
<dbReference type="PANTHER" id="PTHR30349:SF82">
    <property type="entry name" value="INTEGRASE_RECOMBINASE YOEC-RELATED"/>
    <property type="match status" value="1"/>
</dbReference>
<keyword evidence="2" id="KW-0233">DNA recombination</keyword>
<comment type="caution">
    <text evidence="4">The sequence shown here is derived from an EMBL/GenBank/DDBJ whole genome shotgun (WGS) entry which is preliminary data.</text>
</comment>
<dbReference type="STRING" id="1381081.BIY22_03415"/>
<dbReference type="Gene3D" id="1.10.443.10">
    <property type="entry name" value="Intergrase catalytic core"/>
    <property type="match status" value="1"/>
</dbReference>
<sequence>MNTVEAVKDKPTIDMVTRKLLIVHGKHYSQIWELGLQLALRISDLLSIKFSDIDNGRVRVKESKTGKTANILLNEKAVKIIEDIRNEYPDAVYLFQARARNVKTIKPLSRVSVAKAFKSVGDDLGLALGTHSMRKTRGYIVYQATKDIALVMKMLRHSSEAVTLRYIGITQETMDDVSSMVI</sequence>
<dbReference type="PROSITE" id="PS51898">
    <property type="entry name" value="TYR_RECOMBINASE"/>
    <property type="match status" value="1"/>
</dbReference>
<keyword evidence="1" id="KW-0229">DNA integration</keyword>
<dbReference type="EMBL" id="MJMJ01000001">
    <property type="protein sequence ID" value="OLQ93554.1"/>
    <property type="molecule type" value="Genomic_DNA"/>
</dbReference>
<dbReference type="GO" id="GO:0006310">
    <property type="term" value="P:DNA recombination"/>
    <property type="evidence" value="ECO:0007669"/>
    <property type="project" value="UniProtKB-KW"/>
</dbReference>
<dbReference type="SUPFAM" id="SSF56349">
    <property type="entry name" value="DNA breaking-rejoining enzymes"/>
    <property type="match status" value="1"/>
</dbReference>
<feature type="domain" description="Tyr recombinase" evidence="3">
    <location>
        <begin position="1"/>
        <end position="179"/>
    </location>
</feature>
<dbReference type="Pfam" id="PF00589">
    <property type="entry name" value="Phage_integrase"/>
    <property type="match status" value="1"/>
</dbReference>
<protein>
    <submittedName>
        <fullName evidence="4">Integrase</fullName>
    </submittedName>
</protein>
<dbReference type="GO" id="GO:0003677">
    <property type="term" value="F:DNA binding"/>
    <property type="evidence" value="ECO:0007669"/>
    <property type="project" value="InterPro"/>
</dbReference>
<dbReference type="GO" id="GO:0015074">
    <property type="term" value="P:DNA integration"/>
    <property type="evidence" value="ECO:0007669"/>
    <property type="project" value="UniProtKB-KW"/>
</dbReference>
<dbReference type="InterPro" id="IPR002104">
    <property type="entry name" value="Integrase_catalytic"/>
</dbReference>
<dbReference type="PANTHER" id="PTHR30349">
    <property type="entry name" value="PHAGE INTEGRASE-RELATED"/>
    <property type="match status" value="1"/>
</dbReference>
<dbReference type="InterPro" id="IPR050090">
    <property type="entry name" value="Tyrosine_recombinase_XerCD"/>
</dbReference>
<dbReference type="RefSeq" id="WP_025548615.1">
    <property type="nucleotide sequence ID" value="NZ_MJMJ01000001.1"/>
</dbReference>
<accession>A0A1Q9HRQ2</accession>
<organism evidence="4 5">
    <name type="scientific">Vibrio panuliri</name>
    <dbReference type="NCBI Taxonomy" id="1381081"/>
    <lineage>
        <taxon>Bacteria</taxon>
        <taxon>Pseudomonadati</taxon>
        <taxon>Pseudomonadota</taxon>
        <taxon>Gammaproteobacteria</taxon>
        <taxon>Vibrionales</taxon>
        <taxon>Vibrionaceae</taxon>
        <taxon>Vibrio</taxon>
    </lineage>
</organism>
<dbReference type="InterPro" id="IPR013762">
    <property type="entry name" value="Integrase-like_cat_sf"/>
</dbReference>
<evidence type="ECO:0000259" key="3">
    <source>
        <dbReference type="PROSITE" id="PS51898"/>
    </source>
</evidence>
<evidence type="ECO:0000313" key="4">
    <source>
        <dbReference type="EMBL" id="OLQ93554.1"/>
    </source>
</evidence>
<evidence type="ECO:0000256" key="1">
    <source>
        <dbReference type="ARBA" id="ARBA00022908"/>
    </source>
</evidence>
<dbReference type="Proteomes" id="UP000186313">
    <property type="component" value="Unassembled WGS sequence"/>
</dbReference>